<dbReference type="PANTHER" id="PTHR39337:SF1">
    <property type="entry name" value="BLR5642 PROTEIN"/>
    <property type="match status" value="1"/>
</dbReference>
<sequence>MGGRVTIYTIGHGSRSKEAFLNLLRNHGIKVLADVRRWPTSKTEHFKRERLKEWLSEAGIEYVWLGDSLGGYRAGGYEAYTQTERFKEGLMALVELTKRGRVCIMCLEVGPSGCHRRFIAEKLVSMGCDVVHIISEKKWIRVGQP</sequence>
<evidence type="ECO:0000313" key="1">
    <source>
        <dbReference type="EMBL" id="PUA32612.1"/>
    </source>
</evidence>
<dbReference type="InterPro" id="IPR014519">
    <property type="entry name" value="UCP024492"/>
</dbReference>
<protein>
    <recommendedName>
        <fullName evidence="3">DUF488 domain-containing protein</fullName>
    </recommendedName>
</protein>
<accession>A0A2R7Y6V2</accession>
<reference evidence="1 2" key="1">
    <citation type="submission" date="2017-04" db="EMBL/GenBank/DDBJ databases">
        <title>Draft Aigarchaeota genome from a New Zealand hot spring.</title>
        <authorList>
            <person name="Reysenbach A.-L."/>
            <person name="Donaho J.A."/>
            <person name="Gerhart J."/>
            <person name="Kelley J.F."/>
            <person name="Kouba K."/>
            <person name="Podar M."/>
            <person name="Stott M."/>
        </authorList>
    </citation>
    <scope>NUCLEOTIDE SEQUENCE [LARGE SCALE GENOMIC DNA]</scope>
    <source>
        <strain evidence="1">NZ13_MG1</strain>
    </source>
</reference>
<dbReference type="Pfam" id="PF04343">
    <property type="entry name" value="DUF488"/>
    <property type="match status" value="1"/>
</dbReference>
<dbReference type="Proteomes" id="UP000244066">
    <property type="component" value="Unassembled WGS sequence"/>
</dbReference>
<evidence type="ECO:0008006" key="3">
    <source>
        <dbReference type="Google" id="ProtNLM"/>
    </source>
</evidence>
<dbReference type="PANTHER" id="PTHR39337">
    <property type="entry name" value="BLR5642 PROTEIN"/>
    <property type="match status" value="1"/>
</dbReference>
<proteinExistence type="predicted"/>
<dbReference type="PIRSF" id="PIRSF024492">
    <property type="entry name" value="UCP024492"/>
    <property type="match status" value="1"/>
</dbReference>
<name>A0A2R7Y6V2_9ARCH</name>
<organism evidence="1 2">
    <name type="scientific">Candidatus Terraquivivens tikiterensis</name>
    <dbReference type="NCBI Taxonomy" id="1980982"/>
    <lineage>
        <taxon>Archaea</taxon>
        <taxon>Nitrososphaerota</taxon>
        <taxon>Candidatus Wolframiiraptoraceae</taxon>
        <taxon>Candidatus Terraquivivens</taxon>
    </lineage>
</organism>
<comment type="caution">
    <text evidence="1">The sequence shown here is derived from an EMBL/GenBank/DDBJ whole genome shotgun (WGS) entry which is preliminary data.</text>
</comment>
<evidence type="ECO:0000313" key="2">
    <source>
        <dbReference type="Proteomes" id="UP000244066"/>
    </source>
</evidence>
<dbReference type="InterPro" id="IPR007438">
    <property type="entry name" value="DUF488"/>
</dbReference>
<gene>
    <name evidence="1" type="ORF">B9J98_03940</name>
</gene>
<dbReference type="AlphaFoldDB" id="A0A2R7Y6V2"/>
<dbReference type="EMBL" id="NDWU01000008">
    <property type="protein sequence ID" value="PUA32612.1"/>
    <property type="molecule type" value="Genomic_DNA"/>
</dbReference>